<keyword evidence="7 8" id="KW-0472">Membrane</keyword>
<keyword evidence="5 8" id="KW-0812">Transmembrane</keyword>
<evidence type="ECO:0000256" key="2">
    <source>
        <dbReference type="ARBA" id="ARBA00022448"/>
    </source>
</evidence>
<evidence type="ECO:0000256" key="4">
    <source>
        <dbReference type="ARBA" id="ARBA00022519"/>
    </source>
</evidence>
<evidence type="ECO:0000256" key="7">
    <source>
        <dbReference type="ARBA" id="ARBA00023136"/>
    </source>
</evidence>
<feature type="transmembrane region" description="Helical" evidence="8">
    <location>
        <begin position="262"/>
        <end position="282"/>
    </location>
</feature>
<dbReference type="GO" id="GO:0015528">
    <property type="term" value="F:lactose:proton symporter activity"/>
    <property type="evidence" value="ECO:0007669"/>
    <property type="project" value="TreeGrafter"/>
</dbReference>
<dbReference type="PANTHER" id="PTHR23522:SF10">
    <property type="entry name" value="3-PHENYLPROPIONIC ACID TRANSPORTER-RELATED"/>
    <property type="match status" value="1"/>
</dbReference>
<evidence type="ECO:0000256" key="6">
    <source>
        <dbReference type="ARBA" id="ARBA00022989"/>
    </source>
</evidence>
<reference evidence="10 11" key="1">
    <citation type="submission" date="2020-08" db="EMBL/GenBank/DDBJ databases">
        <title>Cohnella phylogeny.</title>
        <authorList>
            <person name="Dunlap C."/>
        </authorList>
    </citation>
    <scope>NUCLEOTIDE SEQUENCE [LARGE SCALE GENOMIC DNA]</scope>
    <source>
        <strain evidence="10 11">DSM 25239</strain>
    </source>
</reference>
<dbReference type="GO" id="GO:0030395">
    <property type="term" value="F:lactose binding"/>
    <property type="evidence" value="ECO:0007669"/>
    <property type="project" value="TreeGrafter"/>
</dbReference>
<accession>A0A841U6A5</accession>
<evidence type="ECO:0000256" key="1">
    <source>
        <dbReference type="ARBA" id="ARBA00004429"/>
    </source>
</evidence>
<keyword evidence="6 8" id="KW-1133">Transmembrane helix</keyword>
<comment type="subcellular location">
    <subcellularLocation>
        <location evidence="1">Cell inner membrane</location>
        <topology evidence="1">Multi-pass membrane protein</topology>
    </subcellularLocation>
</comment>
<dbReference type="SUPFAM" id="SSF103473">
    <property type="entry name" value="MFS general substrate transporter"/>
    <property type="match status" value="1"/>
</dbReference>
<dbReference type="Proteomes" id="UP000553776">
    <property type="component" value="Unassembled WGS sequence"/>
</dbReference>
<feature type="transmembrane region" description="Helical" evidence="8">
    <location>
        <begin position="132"/>
        <end position="152"/>
    </location>
</feature>
<evidence type="ECO:0000256" key="8">
    <source>
        <dbReference type="SAM" id="Phobius"/>
    </source>
</evidence>
<evidence type="ECO:0000259" key="9">
    <source>
        <dbReference type="Pfam" id="PF12832"/>
    </source>
</evidence>
<feature type="transmembrane region" description="Helical" evidence="8">
    <location>
        <begin position="158"/>
        <end position="177"/>
    </location>
</feature>
<dbReference type="InterPro" id="IPR024989">
    <property type="entry name" value="MFS_assoc_dom"/>
</dbReference>
<keyword evidence="2" id="KW-0813">Transport</keyword>
<protein>
    <submittedName>
        <fullName evidence="10">MFS transporter</fullName>
    </submittedName>
</protein>
<evidence type="ECO:0000313" key="11">
    <source>
        <dbReference type="Proteomes" id="UP000553776"/>
    </source>
</evidence>
<name>A0A841U6A5_9BACL</name>
<keyword evidence="11" id="KW-1185">Reference proteome</keyword>
<feature type="transmembrane region" description="Helical" evidence="8">
    <location>
        <begin position="198"/>
        <end position="214"/>
    </location>
</feature>
<feature type="transmembrane region" description="Helical" evidence="8">
    <location>
        <begin position="351"/>
        <end position="372"/>
    </location>
</feature>
<feature type="transmembrane region" description="Helical" evidence="8">
    <location>
        <begin position="288"/>
        <end position="312"/>
    </location>
</feature>
<dbReference type="Pfam" id="PF12832">
    <property type="entry name" value="MFS_1_like"/>
    <property type="match status" value="1"/>
</dbReference>
<dbReference type="GO" id="GO:0005886">
    <property type="term" value="C:plasma membrane"/>
    <property type="evidence" value="ECO:0007669"/>
    <property type="project" value="UniProtKB-SubCell"/>
</dbReference>
<evidence type="ECO:0000313" key="10">
    <source>
        <dbReference type="EMBL" id="MBB6695172.1"/>
    </source>
</evidence>
<gene>
    <name evidence="10" type="ORF">H7B90_27625</name>
</gene>
<dbReference type="Gene3D" id="1.20.1250.20">
    <property type="entry name" value="MFS general substrate transporter like domains"/>
    <property type="match status" value="2"/>
</dbReference>
<feature type="domain" description="Major facilitator superfamily associated" evidence="9">
    <location>
        <begin position="5"/>
        <end position="355"/>
    </location>
</feature>
<feature type="transmembrane region" description="Helical" evidence="8">
    <location>
        <begin position="91"/>
        <end position="111"/>
    </location>
</feature>
<sequence>MVAARLRGLNFAYFSLFALFLSFLPVYASHIGISGTHIGLVLGTGSVVTIVCQPFWGMVSDRRRTIKRVLLGLLLASVVAGTLLFRADALWSLALLVIAMNMFFMPTDALMESLNYQTSQRQGISFGSIRMFGAMGYSATSLTAGWLMQAWGMDSLSWIFLGFGAATLLLALGAADVPASSKPAVFRQLWRFVSERRTLAFLLLVLVVAIPHKMNDMYIGLYMDELGGNVRWTGMAWFVMTLTETAMFAVSSRIVKPGREGFVMAVAAGLYMLRFLLCSFVGDPLQLVGLQVFQGFTFVLFYVSSMQYLYSVVPEQWKSTGQTVLTLLFFGVSGIVGSSLGGWLFDLWGGAVLYRIMAAASAAAFVYAIFLVRSRR</sequence>
<dbReference type="RefSeq" id="WP_185139129.1">
    <property type="nucleotide sequence ID" value="NZ_JACJVR010000112.1"/>
</dbReference>
<feature type="transmembrane region" description="Helical" evidence="8">
    <location>
        <begin position="69"/>
        <end position="85"/>
    </location>
</feature>
<evidence type="ECO:0000256" key="3">
    <source>
        <dbReference type="ARBA" id="ARBA00022475"/>
    </source>
</evidence>
<dbReference type="AlphaFoldDB" id="A0A841U6A5"/>
<feature type="transmembrane region" description="Helical" evidence="8">
    <location>
        <begin position="324"/>
        <end position="345"/>
    </location>
</feature>
<organism evidence="10 11">
    <name type="scientific">Cohnella xylanilytica</name>
    <dbReference type="NCBI Taxonomy" id="557555"/>
    <lineage>
        <taxon>Bacteria</taxon>
        <taxon>Bacillati</taxon>
        <taxon>Bacillota</taxon>
        <taxon>Bacilli</taxon>
        <taxon>Bacillales</taxon>
        <taxon>Paenibacillaceae</taxon>
        <taxon>Cohnella</taxon>
    </lineage>
</organism>
<feature type="transmembrane region" description="Helical" evidence="8">
    <location>
        <begin position="234"/>
        <end position="255"/>
    </location>
</feature>
<dbReference type="PANTHER" id="PTHR23522">
    <property type="entry name" value="BLL5896 PROTEIN"/>
    <property type="match status" value="1"/>
</dbReference>
<feature type="transmembrane region" description="Helical" evidence="8">
    <location>
        <begin position="38"/>
        <end position="57"/>
    </location>
</feature>
<proteinExistence type="predicted"/>
<dbReference type="InterPro" id="IPR036259">
    <property type="entry name" value="MFS_trans_sf"/>
</dbReference>
<evidence type="ECO:0000256" key="5">
    <source>
        <dbReference type="ARBA" id="ARBA00022692"/>
    </source>
</evidence>
<comment type="caution">
    <text evidence="10">The sequence shown here is derived from an EMBL/GenBank/DDBJ whole genome shotgun (WGS) entry which is preliminary data.</text>
</comment>
<dbReference type="EMBL" id="JACJVR010000112">
    <property type="protein sequence ID" value="MBB6695172.1"/>
    <property type="molecule type" value="Genomic_DNA"/>
</dbReference>
<keyword evidence="4" id="KW-0997">Cell inner membrane</keyword>
<keyword evidence="3" id="KW-1003">Cell membrane</keyword>